<name>A0A0D3AMU6_BRAOL</name>
<keyword evidence="3" id="KW-1185">Reference proteome</keyword>
<protein>
    <recommendedName>
        <fullName evidence="1">Agenet-like domain-containing protein</fullName>
    </recommendedName>
</protein>
<dbReference type="OMA" id="CKVVRIY"/>
<dbReference type="PANTHER" id="PTHR36805">
    <property type="entry name" value="AGENET DOMAIN-CONTAINING PROTEIN"/>
    <property type="match status" value="1"/>
</dbReference>
<evidence type="ECO:0000259" key="1">
    <source>
        <dbReference type="Pfam" id="PF05641"/>
    </source>
</evidence>
<dbReference type="Pfam" id="PF05641">
    <property type="entry name" value="Agenet"/>
    <property type="match status" value="1"/>
</dbReference>
<dbReference type="HOGENOM" id="CLU_049518_2_1_1"/>
<feature type="domain" description="Agenet-like" evidence="1">
    <location>
        <begin position="18"/>
        <end position="61"/>
    </location>
</feature>
<dbReference type="STRING" id="109376.A0A0D3AMU6"/>
<dbReference type="Proteomes" id="UP000032141">
    <property type="component" value="Chromosome C2"/>
</dbReference>
<sequence>MQFCKYYMSQTNLPFKDGQTVEVRSFEHGYRGAWFRCKVVRIYIVEGKLYYSLKYLDYEKEGDLVDWHKDDCYWSGTVVALKKNEPLQADKKKIDVVKLFVLVELYPPPRGEGATYNALRKDLRPSLEWSLEDGWTLPSADGRQGNVLGSAREM</sequence>
<dbReference type="Gramene" id="Bo2g048060.1">
    <property type="protein sequence ID" value="Bo2g048060.1"/>
    <property type="gene ID" value="Bo2g048060"/>
</dbReference>
<dbReference type="AlphaFoldDB" id="A0A0D3AMU6"/>
<dbReference type="EnsemblPlants" id="Bo2g048060.1">
    <property type="protein sequence ID" value="Bo2g048060.1"/>
    <property type="gene ID" value="Bo2g048060"/>
</dbReference>
<dbReference type="PANTHER" id="PTHR36805:SF7">
    <property type="entry name" value="AGENET DOMAIN-CONTAINING PROTEIN"/>
    <property type="match status" value="1"/>
</dbReference>
<evidence type="ECO:0000313" key="2">
    <source>
        <dbReference type="EnsemblPlants" id="Bo2g048060.1"/>
    </source>
</evidence>
<accession>A0A0D3AMU6</accession>
<organism evidence="2 3">
    <name type="scientific">Brassica oleracea var. oleracea</name>
    <dbReference type="NCBI Taxonomy" id="109376"/>
    <lineage>
        <taxon>Eukaryota</taxon>
        <taxon>Viridiplantae</taxon>
        <taxon>Streptophyta</taxon>
        <taxon>Embryophyta</taxon>
        <taxon>Tracheophyta</taxon>
        <taxon>Spermatophyta</taxon>
        <taxon>Magnoliopsida</taxon>
        <taxon>eudicotyledons</taxon>
        <taxon>Gunneridae</taxon>
        <taxon>Pentapetalae</taxon>
        <taxon>rosids</taxon>
        <taxon>malvids</taxon>
        <taxon>Brassicales</taxon>
        <taxon>Brassicaceae</taxon>
        <taxon>Brassiceae</taxon>
        <taxon>Brassica</taxon>
    </lineage>
</organism>
<reference evidence="2 3" key="1">
    <citation type="journal article" date="2014" name="Genome Biol.">
        <title>Transcriptome and methylome profiling reveals relics of genome dominance in the mesopolyploid Brassica oleracea.</title>
        <authorList>
            <person name="Parkin I.A."/>
            <person name="Koh C."/>
            <person name="Tang H."/>
            <person name="Robinson S.J."/>
            <person name="Kagale S."/>
            <person name="Clarke W.E."/>
            <person name="Town C.D."/>
            <person name="Nixon J."/>
            <person name="Krishnakumar V."/>
            <person name="Bidwell S.L."/>
            <person name="Denoeud F."/>
            <person name="Belcram H."/>
            <person name="Links M.G."/>
            <person name="Just J."/>
            <person name="Clarke C."/>
            <person name="Bender T."/>
            <person name="Huebert T."/>
            <person name="Mason A.S."/>
            <person name="Pires J.C."/>
            <person name="Barker G."/>
            <person name="Moore J."/>
            <person name="Walley P.G."/>
            <person name="Manoli S."/>
            <person name="Batley J."/>
            <person name="Edwards D."/>
            <person name="Nelson M.N."/>
            <person name="Wang X."/>
            <person name="Paterson A.H."/>
            <person name="King G."/>
            <person name="Bancroft I."/>
            <person name="Chalhoub B."/>
            <person name="Sharpe A.G."/>
        </authorList>
    </citation>
    <scope>NUCLEOTIDE SEQUENCE</scope>
    <source>
        <strain evidence="2 3">cv. TO1000</strain>
    </source>
</reference>
<reference evidence="2" key="2">
    <citation type="submission" date="2015-03" db="UniProtKB">
        <authorList>
            <consortium name="EnsemblPlants"/>
        </authorList>
    </citation>
    <scope>IDENTIFICATION</scope>
</reference>
<evidence type="ECO:0000313" key="3">
    <source>
        <dbReference type="Proteomes" id="UP000032141"/>
    </source>
</evidence>
<proteinExistence type="predicted"/>
<dbReference type="InterPro" id="IPR008395">
    <property type="entry name" value="Agenet-like_dom"/>
</dbReference>